<organism evidence="2 3">
    <name type="scientific">Phorcysia thermohydrogeniphila</name>
    <dbReference type="NCBI Taxonomy" id="936138"/>
    <lineage>
        <taxon>Bacteria</taxon>
        <taxon>Pseudomonadati</taxon>
        <taxon>Aquificota</taxon>
        <taxon>Aquificia</taxon>
        <taxon>Desulfurobacteriales</taxon>
        <taxon>Desulfurobacteriaceae</taxon>
        <taxon>Phorcysia</taxon>
    </lineage>
</organism>
<dbReference type="OrthoDB" id="5289600at2"/>
<dbReference type="EMBL" id="SMFV01000005">
    <property type="protein sequence ID" value="TCK03310.1"/>
    <property type="molecule type" value="Genomic_DNA"/>
</dbReference>
<dbReference type="SUPFAM" id="SSF56935">
    <property type="entry name" value="Porins"/>
    <property type="match status" value="1"/>
</dbReference>
<evidence type="ECO:0000313" key="3">
    <source>
        <dbReference type="Proteomes" id="UP000295777"/>
    </source>
</evidence>
<evidence type="ECO:0000256" key="1">
    <source>
        <dbReference type="SAM" id="SignalP"/>
    </source>
</evidence>
<dbReference type="Proteomes" id="UP000295777">
    <property type="component" value="Unassembled WGS sequence"/>
</dbReference>
<reference evidence="2 3" key="1">
    <citation type="submission" date="2019-03" db="EMBL/GenBank/DDBJ databases">
        <title>Genomic Encyclopedia of Archaeal and Bacterial Type Strains, Phase II (KMG-II): from individual species to whole genera.</title>
        <authorList>
            <person name="Goeker M."/>
        </authorList>
    </citation>
    <scope>NUCLEOTIDE SEQUENCE [LARGE SCALE GENOMIC DNA]</scope>
    <source>
        <strain evidence="2 3">DSM 24425</strain>
    </source>
</reference>
<dbReference type="InterPro" id="IPR023614">
    <property type="entry name" value="Porin_dom_sf"/>
</dbReference>
<dbReference type="AlphaFoldDB" id="A0A4R1G9R0"/>
<proteinExistence type="predicted"/>
<gene>
    <name evidence="2" type="ORF">CLV27_1381</name>
</gene>
<name>A0A4R1G9R0_9BACT</name>
<feature type="chain" id="PRO_5020926522" description="Phosphate-selective porin O/P" evidence="1">
    <location>
        <begin position="25"/>
        <end position="384"/>
    </location>
</feature>
<evidence type="ECO:0008006" key="4">
    <source>
        <dbReference type="Google" id="ProtNLM"/>
    </source>
</evidence>
<sequence length="384" mass="43981">MRKKLMSLGFIFLGGLFCTSNVEAKEVTILINGVPVKELYVDSEGRLYITPGAGRKPVKIEVPAVEGEPVVSKSKKIKIGGKAYIHWDYNMAGEEESNAFKITRNYLEIRGYFNDRDYFRTTLDVKQTDSVDGGSYVARLKYAYVYFHDVLPYTGVELGMAHRPWIDWEEHHGWLHRDVEKTFIESKGGAHLMNSADLGVNFKGKYGIASWEVAIFNGEGYHDVEDSDHFGKSLEGRLSLNLLDGFTFSFHTTHSFDHKGENYDRHIYQVHAVYNNPYFLVAGQYVWNNIDSYSGEDKDQKGYSINGDIKLKPVVGYPLGVLARYDHWDPNDKVSDDEREQFIYGVFYHLNKHVKFSLVHERIVDEGEEVGDKSTLMAVARIKW</sequence>
<feature type="signal peptide" evidence="1">
    <location>
        <begin position="1"/>
        <end position="24"/>
    </location>
</feature>
<keyword evidence="3" id="KW-1185">Reference proteome</keyword>
<comment type="caution">
    <text evidence="2">The sequence shown here is derived from an EMBL/GenBank/DDBJ whole genome shotgun (WGS) entry which is preliminary data.</text>
</comment>
<evidence type="ECO:0000313" key="2">
    <source>
        <dbReference type="EMBL" id="TCK03310.1"/>
    </source>
</evidence>
<protein>
    <recommendedName>
        <fullName evidence="4">Phosphate-selective porin O/P</fullName>
    </recommendedName>
</protein>
<dbReference type="RefSeq" id="WP_132527160.1">
    <property type="nucleotide sequence ID" value="NZ_SMFV01000005.1"/>
</dbReference>
<accession>A0A4R1G9R0</accession>
<dbReference type="Gene3D" id="2.40.160.10">
    <property type="entry name" value="Porin"/>
    <property type="match status" value="1"/>
</dbReference>
<keyword evidence="1" id="KW-0732">Signal</keyword>